<evidence type="ECO:0000256" key="1">
    <source>
        <dbReference type="SAM" id="Phobius"/>
    </source>
</evidence>
<reference evidence="2 3" key="1">
    <citation type="submission" date="2018-06" db="EMBL/GenBank/DDBJ databases">
        <authorList>
            <consortium name="Pathogen Informatics"/>
            <person name="Doyle S."/>
        </authorList>
    </citation>
    <scope>NUCLEOTIDE SEQUENCE [LARGE SCALE GENOMIC DNA]</scope>
    <source>
        <strain evidence="2 3">NCTC8985</strain>
    </source>
</reference>
<dbReference type="Proteomes" id="UP000254405">
    <property type="component" value="Unassembled WGS sequence"/>
</dbReference>
<accession>A0A376TM42</accession>
<feature type="transmembrane region" description="Helical" evidence="1">
    <location>
        <begin position="110"/>
        <end position="131"/>
    </location>
</feature>
<evidence type="ECO:0000313" key="2">
    <source>
        <dbReference type="EMBL" id="STI78177.1"/>
    </source>
</evidence>
<evidence type="ECO:0000313" key="3">
    <source>
        <dbReference type="Proteomes" id="UP000254405"/>
    </source>
</evidence>
<keyword evidence="1" id="KW-1133">Transmembrane helix</keyword>
<gene>
    <name evidence="2" type="ORF">NCTC8985_03498</name>
</gene>
<name>A0A376TM42_ECOLX</name>
<keyword evidence="1" id="KW-0812">Transmembrane</keyword>
<keyword evidence="1" id="KW-0472">Membrane</keyword>
<proteinExistence type="predicted"/>
<sequence length="135" mass="15121">MGAGHEEAFYKDLTLDYIGLSQAVSSPVVEGLRSPVRNATVVTSTYQQLVNGGGKSTYIALLLSIFEPSVSDSPNIWQIIARVNTTTAITSIKNSLLFWLRWSMNQDKHYYWGMLISVMEMMLTAHCLFVMRPTP</sequence>
<dbReference type="AlphaFoldDB" id="A0A376TM42"/>
<organism evidence="2 3">
    <name type="scientific">Escherichia coli</name>
    <dbReference type="NCBI Taxonomy" id="562"/>
    <lineage>
        <taxon>Bacteria</taxon>
        <taxon>Pseudomonadati</taxon>
        <taxon>Pseudomonadota</taxon>
        <taxon>Gammaproteobacteria</taxon>
        <taxon>Enterobacterales</taxon>
        <taxon>Enterobacteriaceae</taxon>
        <taxon>Escherichia</taxon>
    </lineage>
</organism>
<dbReference type="EMBL" id="UGCO01000001">
    <property type="protein sequence ID" value="STI78177.1"/>
    <property type="molecule type" value="Genomic_DNA"/>
</dbReference>
<protein>
    <submittedName>
        <fullName evidence="2">Uncharacterized protein</fullName>
    </submittedName>
</protein>